<dbReference type="InterPro" id="IPR027417">
    <property type="entry name" value="P-loop_NTPase"/>
</dbReference>
<evidence type="ECO:0000313" key="3">
    <source>
        <dbReference type="Proteomes" id="UP000242015"/>
    </source>
</evidence>
<evidence type="ECO:0000313" key="2">
    <source>
        <dbReference type="EMBL" id="PSO06911.1"/>
    </source>
</evidence>
<reference evidence="2 3" key="1">
    <citation type="submission" date="2017-04" db="EMBL/GenBank/DDBJ databases">
        <title>Novel microbial lineages endemic to geothermal iron-oxide mats fill important gaps in the evolutionary history of Archaea.</title>
        <authorList>
            <person name="Jay Z.J."/>
            <person name="Beam J.P."/>
            <person name="Dlakic M."/>
            <person name="Rusch D.B."/>
            <person name="Kozubal M.A."/>
            <person name="Inskeep W.P."/>
        </authorList>
    </citation>
    <scope>NUCLEOTIDE SEQUENCE [LARGE SCALE GENOMIC DNA]</scope>
    <source>
        <strain evidence="2">BE_D</strain>
    </source>
</reference>
<name>A0A2R6C7Q7_9ARCH</name>
<dbReference type="SUPFAM" id="SSF52540">
    <property type="entry name" value="P-loop containing nucleoside triphosphate hydrolases"/>
    <property type="match status" value="1"/>
</dbReference>
<gene>
    <name evidence="2" type="ORF">B9Q04_13660</name>
</gene>
<accession>A0A2R6C7Q7</accession>
<dbReference type="Proteomes" id="UP000242015">
    <property type="component" value="Unassembled WGS sequence"/>
</dbReference>
<sequence>MEYLPRRIEEELDKWMLRREAVIIKGPRQSGKTTMLRHLEEKFGGSYVTLEDPDELETFEKFPRSFAERRLQGGFLYIDEAQRSR</sequence>
<comment type="caution">
    <text evidence="2">The sequence shown here is derived from an EMBL/GenBank/DDBJ whole genome shotgun (WGS) entry which is preliminary data.</text>
</comment>
<feature type="domain" description="AAA" evidence="1">
    <location>
        <begin position="19"/>
        <end position="84"/>
    </location>
</feature>
<dbReference type="Pfam" id="PF13173">
    <property type="entry name" value="AAA_14"/>
    <property type="match status" value="1"/>
</dbReference>
<dbReference type="AlphaFoldDB" id="A0A2R6C7Q7"/>
<protein>
    <recommendedName>
        <fullName evidence="1">AAA domain-containing protein</fullName>
    </recommendedName>
</protein>
<dbReference type="InterPro" id="IPR041682">
    <property type="entry name" value="AAA_14"/>
</dbReference>
<dbReference type="PANTHER" id="PTHR43566">
    <property type="entry name" value="CONSERVED PROTEIN"/>
    <property type="match status" value="1"/>
</dbReference>
<evidence type="ECO:0000259" key="1">
    <source>
        <dbReference type="Pfam" id="PF13173"/>
    </source>
</evidence>
<dbReference type="EMBL" id="NEXF01000368">
    <property type="protein sequence ID" value="PSO06911.1"/>
    <property type="molecule type" value="Genomic_DNA"/>
</dbReference>
<dbReference type="Gene3D" id="3.40.50.300">
    <property type="entry name" value="P-loop containing nucleotide triphosphate hydrolases"/>
    <property type="match status" value="1"/>
</dbReference>
<organism evidence="2 3">
    <name type="scientific">Candidatus Marsarchaeota G2 archaeon BE_D</name>
    <dbReference type="NCBI Taxonomy" id="1978158"/>
    <lineage>
        <taxon>Archaea</taxon>
        <taxon>Candidatus Marsarchaeota</taxon>
        <taxon>Candidatus Marsarchaeota group 2</taxon>
    </lineage>
</organism>
<dbReference type="PANTHER" id="PTHR43566:SF2">
    <property type="entry name" value="DUF4143 DOMAIN-CONTAINING PROTEIN"/>
    <property type="match status" value="1"/>
</dbReference>
<proteinExistence type="predicted"/>